<proteinExistence type="predicted"/>
<name>A0A6J5NLG5_9CAUD</name>
<dbReference type="EMBL" id="LR796645">
    <property type="protein sequence ID" value="CAB4156154.1"/>
    <property type="molecule type" value="Genomic_DNA"/>
</dbReference>
<sequence>MRSHEELYHKHGRDEFSLVDIKQIAMINGKNVIEQKNINFNGQKLYKVVGEVGLLTIEELKQRFLN</sequence>
<reference evidence="1" key="1">
    <citation type="submission" date="2020-04" db="EMBL/GenBank/DDBJ databases">
        <authorList>
            <person name="Chiriac C."/>
            <person name="Salcher M."/>
            <person name="Ghai R."/>
            <person name="Kavagutti S V."/>
        </authorList>
    </citation>
    <scope>NUCLEOTIDE SEQUENCE</scope>
</reference>
<organism evidence="1">
    <name type="scientific">uncultured Caudovirales phage</name>
    <dbReference type="NCBI Taxonomy" id="2100421"/>
    <lineage>
        <taxon>Viruses</taxon>
        <taxon>Duplodnaviria</taxon>
        <taxon>Heunggongvirae</taxon>
        <taxon>Uroviricota</taxon>
        <taxon>Caudoviricetes</taxon>
        <taxon>Peduoviridae</taxon>
        <taxon>Maltschvirus</taxon>
        <taxon>Maltschvirus maltsch</taxon>
    </lineage>
</organism>
<evidence type="ECO:0000313" key="1">
    <source>
        <dbReference type="EMBL" id="CAB4156154.1"/>
    </source>
</evidence>
<accession>A0A6J5NLG5</accession>
<protein>
    <submittedName>
        <fullName evidence="1">Uncharacterized protein</fullName>
    </submittedName>
</protein>
<gene>
    <name evidence="1" type="ORF">UFOVP671_44</name>
</gene>